<dbReference type="Proteomes" id="UP000023774">
    <property type="component" value="Unassembled WGS sequence"/>
</dbReference>
<dbReference type="OrthoDB" id="6680472at2"/>
<proteinExistence type="predicted"/>
<evidence type="ECO:0000313" key="1">
    <source>
        <dbReference type="EMBL" id="ENW86444.1"/>
    </source>
</evidence>
<reference evidence="1 2" key="1">
    <citation type="submission" date="2013-02" db="EMBL/GenBank/DDBJ databases">
        <title>The Genome Sequence of Acinetobacter sp. NIPH 713.</title>
        <authorList>
            <consortium name="The Broad Institute Genome Sequencing Platform"/>
            <consortium name="The Broad Institute Genome Sequencing Center for Infectious Disease"/>
            <person name="Cerqueira G."/>
            <person name="Feldgarden M."/>
            <person name="Courvalin P."/>
            <person name="Perichon B."/>
            <person name="Grillot-Courvalin C."/>
            <person name="Clermont D."/>
            <person name="Rocha E."/>
            <person name="Yoon E.-J."/>
            <person name="Nemec A."/>
            <person name="Walker B."/>
            <person name="Young S.K."/>
            <person name="Zeng Q."/>
            <person name="Gargeya S."/>
            <person name="Fitzgerald M."/>
            <person name="Haas B."/>
            <person name="Abouelleil A."/>
            <person name="Alvarado L."/>
            <person name="Arachchi H.M."/>
            <person name="Berlin A.M."/>
            <person name="Chapman S.B."/>
            <person name="Dewar J."/>
            <person name="Goldberg J."/>
            <person name="Griggs A."/>
            <person name="Gujja S."/>
            <person name="Hansen M."/>
            <person name="Howarth C."/>
            <person name="Imamovic A."/>
            <person name="Larimer J."/>
            <person name="McCowan C."/>
            <person name="Murphy C."/>
            <person name="Neiman D."/>
            <person name="Pearson M."/>
            <person name="Priest M."/>
            <person name="Roberts A."/>
            <person name="Saif S."/>
            <person name="Shea T."/>
            <person name="Sisk P."/>
            <person name="Sykes S."/>
            <person name="Wortman J."/>
            <person name="Nusbaum C."/>
            <person name="Birren B."/>
        </authorList>
    </citation>
    <scope>NUCLEOTIDE SEQUENCE [LARGE SCALE GENOMIC DNA]</scope>
    <source>
        <strain evidence="1 2">NIPH 713</strain>
    </source>
</reference>
<comment type="caution">
    <text evidence="1">The sequence shown here is derived from an EMBL/GenBank/DDBJ whole genome shotgun (WGS) entry which is preliminary data.</text>
</comment>
<keyword evidence="2" id="KW-1185">Reference proteome</keyword>
<sequence>MAMKQTQTKLFDFSDAGLDFCAGSKNLFPDRFKKMLALGYNEQTVSSVVVAGNQVTLTYGVSHGYVADRVLKVNAPELLSINDGEFVIDSVTENAVTMTIDGAPASITGNFTTKVASLGWSLEYENANIQIYKFKQLDESDIYIRLCYQDVATRRNAIAPCVGKTFDPLTGFITDPNAYTQNAQVVSPGSNLKFDFDYGASSPATRNEWTYSQGLSTYGKANMMGSKYHFAILTNCYAGDGSGVISAVLPNVGIDNEKLQYPVLIGKVTGITTSISSNALHVARAYVGNIDVAFDSSSSTSDYIFKTPQAATSFISAELDIFNTTTAQPIFIYEKTTRQHLGVLFGVFIAKYSSTNAPSLSANSSPFITKDIDLDNSICIHHISNGGSASQAAYMAFPLEEVKIVS</sequence>
<dbReference type="PATRIC" id="fig|1217709.3.peg.1449"/>
<protein>
    <submittedName>
        <fullName evidence="1">Uncharacterized protein</fullName>
    </submittedName>
</protein>
<dbReference type="RefSeq" id="WP_005171352.1">
    <property type="nucleotide sequence ID" value="NZ_KB850035.1"/>
</dbReference>
<organism evidence="1 2">
    <name type="scientific">Acinetobacter pseudolwoffii</name>
    <dbReference type="NCBI Taxonomy" id="2053287"/>
    <lineage>
        <taxon>Bacteria</taxon>
        <taxon>Pseudomonadati</taxon>
        <taxon>Pseudomonadota</taxon>
        <taxon>Gammaproteobacteria</taxon>
        <taxon>Moraxellales</taxon>
        <taxon>Moraxellaceae</taxon>
        <taxon>Acinetobacter</taxon>
    </lineage>
</organism>
<evidence type="ECO:0000313" key="2">
    <source>
        <dbReference type="Proteomes" id="UP000023774"/>
    </source>
</evidence>
<dbReference type="AlphaFoldDB" id="N9M7X3"/>
<dbReference type="HOGENOM" id="CLU_677279_0_0_6"/>
<accession>N9M7X3</accession>
<dbReference type="EMBL" id="APRJ01000011">
    <property type="protein sequence ID" value="ENW86444.1"/>
    <property type="molecule type" value="Genomic_DNA"/>
</dbReference>
<name>N9M7X3_9GAMM</name>
<gene>
    <name evidence="1" type="ORF">F906_01499</name>
</gene>